<dbReference type="PROSITE" id="PS50005">
    <property type="entry name" value="TPR"/>
    <property type="match status" value="1"/>
</dbReference>
<dbReference type="PROSITE" id="PS00107">
    <property type="entry name" value="PROTEIN_KINASE_ATP"/>
    <property type="match status" value="1"/>
</dbReference>
<feature type="domain" description="Protein kinase" evidence="9">
    <location>
        <begin position="84"/>
        <end position="347"/>
    </location>
</feature>
<dbReference type="CDD" id="cd14014">
    <property type="entry name" value="STKc_PknB_like"/>
    <property type="match status" value="1"/>
</dbReference>
<keyword evidence="11" id="KW-1185">Reference proteome</keyword>
<dbReference type="SUPFAM" id="SSF48452">
    <property type="entry name" value="TPR-like"/>
    <property type="match status" value="1"/>
</dbReference>
<dbReference type="AlphaFoldDB" id="A0A4R6Y3M7"/>
<dbReference type="InterPro" id="IPR008271">
    <property type="entry name" value="Ser/Thr_kinase_AS"/>
</dbReference>
<evidence type="ECO:0000256" key="4">
    <source>
        <dbReference type="ARBA" id="ARBA00022840"/>
    </source>
</evidence>
<evidence type="ECO:0000256" key="7">
    <source>
        <dbReference type="SAM" id="Coils"/>
    </source>
</evidence>
<keyword evidence="10" id="KW-0723">Serine/threonine-protein kinase</keyword>
<gene>
    <name evidence="10" type="ORF">C8D91_0542</name>
</gene>
<proteinExistence type="predicted"/>
<dbReference type="InterPro" id="IPR011009">
    <property type="entry name" value="Kinase-like_dom_sf"/>
</dbReference>
<dbReference type="PROSITE" id="PS50011">
    <property type="entry name" value="PROTEIN_KINASE_DOM"/>
    <property type="match status" value="1"/>
</dbReference>
<feature type="transmembrane region" description="Helical" evidence="8">
    <location>
        <begin position="358"/>
        <end position="377"/>
    </location>
</feature>
<reference evidence="10 11" key="1">
    <citation type="submission" date="2019-03" db="EMBL/GenBank/DDBJ databases">
        <title>Genomic Encyclopedia of Type Strains, Phase IV (KMG-IV): sequencing the most valuable type-strain genomes for metagenomic binning, comparative biology and taxonomic classification.</title>
        <authorList>
            <person name="Goeker M."/>
        </authorList>
    </citation>
    <scope>NUCLEOTIDE SEQUENCE [LARGE SCALE GENOMIC DNA]</scope>
    <source>
        <strain evidence="10 11">DSM 25488</strain>
    </source>
</reference>
<dbReference type="InterPro" id="IPR017441">
    <property type="entry name" value="Protein_kinase_ATP_BS"/>
</dbReference>
<dbReference type="GO" id="GO:0004674">
    <property type="term" value="F:protein serine/threonine kinase activity"/>
    <property type="evidence" value="ECO:0007669"/>
    <property type="project" value="UniProtKB-KW"/>
</dbReference>
<dbReference type="PANTHER" id="PTHR43289">
    <property type="entry name" value="MITOGEN-ACTIVATED PROTEIN KINASE KINASE KINASE 20-RELATED"/>
    <property type="match status" value="1"/>
</dbReference>
<evidence type="ECO:0000256" key="5">
    <source>
        <dbReference type="PROSITE-ProRule" id="PRU00339"/>
    </source>
</evidence>
<keyword evidence="8" id="KW-0812">Transmembrane</keyword>
<dbReference type="InterPro" id="IPR011990">
    <property type="entry name" value="TPR-like_helical_dom_sf"/>
</dbReference>
<organism evidence="10 11">
    <name type="scientific">Marinicella litoralis</name>
    <dbReference type="NCBI Taxonomy" id="644220"/>
    <lineage>
        <taxon>Bacteria</taxon>
        <taxon>Pseudomonadati</taxon>
        <taxon>Pseudomonadota</taxon>
        <taxon>Gammaproteobacteria</taxon>
        <taxon>Lysobacterales</taxon>
        <taxon>Marinicellaceae</taxon>
        <taxon>Marinicella</taxon>
    </lineage>
</organism>
<evidence type="ECO:0000313" key="10">
    <source>
        <dbReference type="EMBL" id="TDR23678.1"/>
    </source>
</evidence>
<protein>
    <submittedName>
        <fullName evidence="10">Serine/threonine protein kinase</fullName>
    </submittedName>
</protein>
<feature type="coiled-coil region" evidence="7">
    <location>
        <begin position="383"/>
        <end position="410"/>
    </location>
</feature>
<keyword evidence="3 10" id="KW-0418">Kinase</keyword>
<dbReference type="SUPFAM" id="SSF56112">
    <property type="entry name" value="Protein kinase-like (PK-like)"/>
    <property type="match status" value="1"/>
</dbReference>
<evidence type="ECO:0000259" key="9">
    <source>
        <dbReference type="PROSITE" id="PS50011"/>
    </source>
</evidence>
<dbReference type="SMART" id="SM00220">
    <property type="entry name" value="S_TKc"/>
    <property type="match status" value="1"/>
</dbReference>
<evidence type="ECO:0000256" key="3">
    <source>
        <dbReference type="ARBA" id="ARBA00022777"/>
    </source>
</evidence>
<keyword evidence="8" id="KW-0472">Membrane</keyword>
<feature type="binding site" evidence="6">
    <location>
        <position position="113"/>
    </location>
    <ligand>
        <name>ATP</name>
        <dbReference type="ChEBI" id="CHEBI:30616"/>
    </ligand>
</feature>
<dbReference type="Proteomes" id="UP000295724">
    <property type="component" value="Unassembled WGS sequence"/>
</dbReference>
<sequence>MQPVRALKKPEETKTLLNQALGLNTQERTVLLEQINDRELKSQVETLLADEAQCEAFLKQQQTSTTVGTDQAEAISPGALINRIRIIKLLGQGGMGSVYLGFDEKLERQVAVKSIRPEHLKNPSTQQRFVREAQILSKINHPSICQLYDYLETPEGDFLVLEYIKGKPLYQTPLTEQQKLLAMGDLAAALAVAHEHGIVHRDLKPDNIMISAAGQLKVLDFGIAQSLSQPSTSQKEAATEVSSGLTQQGSLVGTIRYMSPEQAQGKNIDTASDLYALGIIAQEVFSHQAAYQVMETDQLLTDVQQGKRVAPSGLAEPLTQLIDELTQLNPQQRPTAAATAEKFNAIINAPKLKRKKTLITATLLAALVLLCLLWWQWMHMDEQAQRNETVKKYENQINELVKQAEQIYVLPIHPVDEEINSVVQQGDQLYKTVLQDQLLTETEKSRLLGIILLRGEYYQDAIPMLIAGQAESPLLADAWTMLFIEKATEYSEQHGLEQTMNDADFKAQYLNPALAYIEKSQLEAGQADPLFQAFVLSQTESLEAGLTAVNQLLSTASWNKKAVNLKALILSALMTRARENGEWELAKQYALMTAATYQLSNQMARSFPPTYADLCRVSLDLMTDGIHRSGTQVEDFAAQSIMACENALKVQPNNNYPKQLLSRIYLMKAQWEVDYGIDANPSLARAKHWNQQASTLENLFSGSWTQALILAMQAKQLILTGAPAQPVIEQSLELFNNLLKLDTEYQPYVVSDMLYVLAQYAHEKTRQNTDPSDTIQQAQTLFDQTMLLPGLMVSEQWGLVNNMAQVYWVQLRHQFEQGHNIMPMAEKLLAFLNPAENRLNNDPNQIINLANTHLLMAEYQRRNQQTTHNHLELAADYIAQALAINTTDYHIMLSQASLLTLQAYDTDQDYSKANASFQQAIEANPNNPYSLQAWANGLIIQAQNSQTATQQQAAIQLAHAKITQALLLDEQQASFHHTHNEVQQMAAAIGLDLTLE</sequence>
<keyword evidence="7" id="KW-0175">Coiled coil</keyword>
<keyword evidence="1" id="KW-0808">Transferase</keyword>
<dbReference type="GO" id="GO:0005524">
    <property type="term" value="F:ATP binding"/>
    <property type="evidence" value="ECO:0007669"/>
    <property type="project" value="UniProtKB-UniRule"/>
</dbReference>
<comment type="caution">
    <text evidence="10">The sequence shown here is derived from an EMBL/GenBank/DDBJ whole genome shotgun (WGS) entry which is preliminary data.</text>
</comment>
<keyword evidence="5" id="KW-0802">TPR repeat</keyword>
<dbReference type="PANTHER" id="PTHR43289:SF34">
    <property type="entry name" value="SERINE_THREONINE-PROTEIN KINASE YBDM-RELATED"/>
    <property type="match status" value="1"/>
</dbReference>
<dbReference type="InterPro" id="IPR000719">
    <property type="entry name" value="Prot_kinase_dom"/>
</dbReference>
<keyword evidence="4 6" id="KW-0067">ATP-binding</keyword>
<feature type="repeat" description="TPR" evidence="5">
    <location>
        <begin position="894"/>
        <end position="927"/>
    </location>
</feature>
<evidence type="ECO:0000256" key="1">
    <source>
        <dbReference type="ARBA" id="ARBA00022679"/>
    </source>
</evidence>
<keyword evidence="8" id="KW-1133">Transmembrane helix</keyword>
<evidence type="ECO:0000256" key="8">
    <source>
        <dbReference type="SAM" id="Phobius"/>
    </source>
</evidence>
<evidence type="ECO:0000313" key="11">
    <source>
        <dbReference type="Proteomes" id="UP000295724"/>
    </source>
</evidence>
<dbReference type="Gene3D" id="1.10.510.10">
    <property type="entry name" value="Transferase(Phosphotransferase) domain 1"/>
    <property type="match status" value="1"/>
</dbReference>
<accession>A0A4R6Y3M7</accession>
<keyword evidence="2 6" id="KW-0547">Nucleotide-binding</keyword>
<dbReference type="Gene3D" id="3.30.200.20">
    <property type="entry name" value="Phosphorylase Kinase, domain 1"/>
    <property type="match status" value="1"/>
</dbReference>
<dbReference type="Pfam" id="PF00069">
    <property type="entry name" value="Pkinase"/>
    <property type="match status" value="1"/>
</dbReference>
<dbReference type="EMBL" id="SNZB01000001">
    <property type="protein sequence ID" value="TDR23678.1"/>
    <property type="molecule type" value="Genomic_DNA"/>
</dbReference>
<dbReference type="InterPro" id="IPR019734">
    <property type="entry name" value="TPR_rpt"/>
</dbReference>
<dbReference type="PROSITE" id="PS00108">
    <property type="entry name" value="PROTEIN_KINASE_ST"/>
    <property type="match status" value="1"/>
</dbReference>
<evidence type="ECO:0000256" key="2">
    <source>
        <dbReference type="ARBA" id="ARBA00022741"/>
    </source>
</evidence>
<name>A0A4R6Y3M7_9GAMM</name>
<evidence type="ECO:0000256" key="6">
    <source>
        <dbReference type="PROSITE-ProRule" id="PRU10141"/>
    </source>
</evidence>